<reference evidence="1 2" key="1">
    <citation type="submission" date="2016-12" db="EMBL/GenBank/DDBJ databases">
        <title>Trade-off between light-utilization and light-protection in marine flavobacteria.</title>
        <authorList>
            <person name="Kumagai Y."/>
            <person name="Yoshizawa S."/>
            <person name="Kogure K."/>
            <person name="Iwasaki W."/>
        </authorList>
    </citation>
    <scope>NUCLEOTIDE SEQUENCE [LARGE SCALE GENOMIC DNA]</scope>
    <source>
        <strain evidence="1 2">NBRC 108759</strain>
    </source>
</reference>
<dbReference type="EMBL" id="MSCN01000001">
    <property type="protein sequence ID" value="PQJ77765.1"/>
    <property type="molecule type" value="Genomic_DNA"/>
</dbReference>
<proteinExistence type="predicted"/>
<sequence>MSKKLPLKKVVYFLCSPSLGMLDNWLPVIWSLKEKRKDLKFVIIFPKSNAINQIHLSNVLIILAAKIFDSIIFKSHGKHWLTTNTFSEAKIINKPSKLEWFLLRVSRKLKKWPITKTLGSLIHYGYNKFSKLLNKKYLCNWQFTEKNEAYLLFDIYEESKSYNLELMKNFAEVPKFSIQHGININDGGILRKTKNKLNNDFRKDVNAYLFSSKERPFYEYEYAIHKSKMEVVGVPRHSPNWMEFIRLNILKQSNKINEKNKGSIFIISRPGTTKYFPYERKKKALENIKLLAWKDLKKNIVVKLHPKERKEGIYEEVFGNENYGDNWIYSDLHPFVLGKECDFAISFYSGVVIDMLALGVPTIEYLDLRGISEFDNNKSLRDKNDEPVFSYRYLDLVLGASDYFQMKEHVMEIMNNRETVLSKLQTKYNELFPQIKNINNWIAQDILDASPKKFT</sequence>
<keyword evidence="2" id="KW-1185">Reference proteome</keyword>
<organism evidence="1 2">
    <name type="scientific">Polaribacter porphyrae</name>
    <dbReference type="NCBI Taxonomy" id="1137780"/>
    <lineage>
        <taxon>Bacteria</taxon>
        <taxon>Pseudomonadati</taxon>
        <taxon>Bacteroidota</taxon>
        <taxon>Flavobacteriia</taxon>
        <taxon>Flavobacteriales</taxon>
        <taxon>Flavobacteriaceae</taxon>
    </lineage>
</organism>
<accession>A0A2S7WJI1</accession>
<dbReference type="Gene3D" id="3.40.50.12580">
    <property type="match status" value="1"/>
</dbReference>
<evidence type="ECO:0000313" key="1">
    <source>
        <dbReference type="EMBL" id="PQJ77765.1"/>
    </source>
</evidence>
<protein>
    <submittedName>
        <fullName evidence="1">Uncharacterized protein</fullName>
    </submittedName>
</protein>
<dbReference type="AlphaFoldDB" id="A0A2S7WJI1"/>
<dbReference type="OrthoDB" id="5430637at2"/>
<gene>
    <name evidence="1" type="ORF">BTO18_00550</name>
</gene>
<name>A0A2S7WJI1_9FLAO</name>
<comment type="caution">
    <text evidence="1">The sequence shown here is derived from an EMBL/GenBank/DDBJ whole genome shotgun (WGS) entry which is preliminary data.</text>
</comment>
<dbReference type="InterPro" id="IPR043148">
    <property type="entry name" value="TagF_C"/>
</dbReference>
<evidence type="ECO:0000313" key="2">
    <source>
        <dbReference type="Proteomes" id="UP000238882"/>
    </source>
</evidence>
<dbReference type="Proteomes" id="UP000238882">
    <property type="component" value="Unassembled WGS sequence"/>
</dbReference>
<dbReference type="RefSeq" id="WP_105014345.1">
    <property type="nucleotide sequence ID" value="NZ_MSCN01000001.1"/>
</dbReference>